<dbReference type="Pfam" id="PF00003">
    <property type="entry name" value="7tm_3"/>
    <property type="match status" value="1"/>
</dbReference>
<keyword evidence="10" id="KW-0675">Receptor</keyword>
<dbReference type="PANTHER" id="PTHR24060">
    <property type="entry name" value="METABOTROPIC GLUTAMATE RECEPTOR"/>
    <property type="match status" value="1"/>
</dbReference>
<dbReference type="PROSITE" id="PS00980">
    <property type="entry name" value="G_PROTEIN_RECEP_F3_2"/>
    <property type="match status" value="1"/>
</dbReference>
<feature type="transmembrane region" description="Helical" evidence="13">
    <location>
        <begin position="801"/>
        <end position="826"/>
    </location>
</feature>
<dbReference type="PRINTS" id="PR00248">
    <property type="entry name" value="GPCRMGR"/>
</dbReference>
<keyword evidence="17" id="KW-1185">Reference proteome</keyword>
<accession>A0A913ZRH9</accession>
<dbReference type="PROSITE" id="PS00979">
    <property type="entry name" value="G_PROTEIN_RECEP_F3_1"/>
    <property type="match status" value="1"/>
</dbReference>
<feature type="signal peptide" evidence="14">
    <location>
        <begin position="1"/>
        <end position="21"/>
    </location>
</feature>
<dbReference type="PRINTS" id="PR00593">
    <property type="entry name" value="MTABOTROPICR"/>
</dbReference>
<evidence type="ECO:0000256" key="14">
    <source>
        <dbReference type="SAM" id="SignalP"/>
    </source>
</evidence>
<evidence type="ECO:0000256" key="11">
    <source>
        <dbReference type="ARBA" id="ARBA00023180"/>
    </source>
</evidence>
<dbReference type="SUPFAM" id="SSF53822">
    <property type="entry name" value="Periplasmic binding protein-like I"/>
    <property type="match status" value="1"/>
</dbReference>
<dbReference type="InterPro" id="IPR017978">
    <property type="entry name" value="GPCR_3_C"/>
</dbReference>
<keyword evidence="5 14" id="KW-0732">Signal</keyword>
<evidence type="ECO:0000256" key="10">
    <source>
        <dbReference type="ARBA" id="ARBA00023170"/>
    </source>
</evidence>
<dbReference type="PROSITE" id="PS50259">
    <property type="entry name" value="G_PROTEIN_RECEP_F3_4"/>
    <property type="match status" value="1"/>
</dbReference>
<dbReference type="RefSeq" id="XP_038054373.1">
    <property type="nucleotide sequence ID" value="XM_038198445.1"/>
</dbReference>
<keyword evidence="12" id="KW-0807">Transducer</keyword>
<evidence type="ECO:0000256" key="7">
    <source>
        <dbReference type="ARBA" id="ARBA00023040"/>
    </source>
</evidence>
<dbReference type="Proteomes" id="UP000887568">
    <property type="component" value="Unplaced"/>
</dbReference>
<feature type="chain" id="PRO_5036695913" description="G-protein coupled receptors family 3 profile domain-containing protein" evidence="14">
    <location>
        <begin position="22"/>
        <end position="905"/>
    </location>
</feature>
<dbReference type="Gene3D" id="3.40.50.2300">
    <property type="match status" value="2"/>
</dbReference>
<evidence type="ECO:0000256" key="9">
    <source>
        <dbReference type="ARBA" id="ARBA00023157"/>
    </source>
</evidence>
<dbReference type="GO" id="GO:0005886">
    <property type="term" value="C:plasma membrane"/>
    <property type="evidence" value="ECO:0007669"/>
    <property type="project" value="UniProtKB-SubCell"/>
</dbReference>
<dbReference type="InterPro" id="IPR038550">
    <property type="entry name" value="GPCR_3_9-Cys_sf"/>
</dbReference>
<evidence type="ECO:0000256" key="5">
    <source>
        <dbReference type="ARBA" id="ARBA00022729"/>
    </source>
</evidence>
<keyword evidence="9" id="KW-1015">Disulfide bond</keyword>
<protein>
    <recommendedName>
        <fullName evidence="15">G-protein coupled receptors family 3 profile domain-containing protein</fullName>
    </recommendedName>
</protein>
<evidence type="ECO:0000259" key="15">
    <source>
        <dbReference type="PROSITE" id="PS50259"/>
    </source>
</evidence>
<keyword evidence="8 13" id="KW-0472">Membrane</keyword>
<evidence type="ECO:0000256" key="13">
    <source>
        <dbReference type="SAM" id="Phobius"/>
    </source>
</evidence>
<evidence type="ECO:0000256" key="12">
    <source>
        <dbReference type="ARBA" id="ARBA00023224"/>
    </source>
</evidence>
<keyword evidence="3" id="KW-1003">Cell membrane</keyword>
<feature type="transmembrane region" description="Helical" evidence="13">
    <location>
        <begin position="616"/>
        <end position="636"/>
    </location>
</feature>
<evidence type="ECO:0000313" key="17">
    <source>
        <dbReference type="Proteomes" id="UP000887568"/>
    </source>
</evidence>
<feature type="transmembrane region" description="Helical" evidence="13">
    <location>
        <begin position="768"/>
        <end position="789"/>
    </location>
</feature>
<feature type="transmembrane region" description="Helical" evidence="13">
    <location>
        <begin position="584"/>
        <end position="604"/>
    </location>
</feature>
<evidence type="ECO:0000256" key="2">
    <source>
        <dbReference type="ARBA" id="ARBA00007242"/>
    </source>
</evidence>
<dbReference type="AlphaFoldDB" id="A0A913ZRH9"/>
<proteinExistence type="inferred from homology"/>
<feature type="transmembrane region" description="Helical" evidence="13">
    <location>
        <begin position="690"/>
        <end position="711"/>
    </location>
</feature>
<evidence type="ECO:0000256" key="1">
    <source>
        <dbReference type="ARBA" id="ARBA00004651"/>
    </source>
</evidence>
<dbReference type="Gene3D" id="2.10.50.30">
    <property type="entry name" value="GPCR, family 3, nine cysteines domain"/>
    <property type="match status" value="1"/>
</dbReference>
<evidence type="ECO:0000313" key="16">
    <source>
        <dbReference type="EnsemblMetazoa" id="XP_038054373.1"/>
    </source>
</evidence>
<organism evidence="16 17">
    <name type="scientific">Patiria miniata</name>
    <name type="common">Bat star</name>
    <name type="synonym">Asterina miniata</name>
    <dbReference type="NCBI Taxonomy" id="46514"/>
    <lineage>
        <taxon>Eukaryota</taxon>
        <taxon>Metazoa</taxon>
        <taxon>Echinodermata</taxon>
        <taxon>Eleutherozoa</taxon>
        <taxon>Asterozoa</taxon>
        <taxon>Asteroidea</taxon>
        <taxon>Valvatacea</taxon>
        <taxon>Valvatida</taxon>
        <taxon>Asterinidae</taxon>
        <taxon>Patiria</taxon>
    </lineage>
</organism>
<dbReference type="GeneID" id="119726670"/>
<dbReference type="OrthoDB" id="425344at2759"/>
<dbReference type="InterPro" id="IPR050726">
    <property type="entry name" value="mGluR"/>
</dbReference>
<dbReference type="GO" id="GO:0004930">
    <property type="term" value="F:G protein-coupled receptor activity"/>
    <property type="evidence" value="ECO:0007669"/>
    <property type="project" value="UniProtKB-KW"/>
</dbReference>
<sequence>MGISLALAGVLVMLLAVYDYGIRLCGVSAGPVESVRLDGDVVLGGLFPVHENGINGCGAFDKGGYQRLEAMVYALDRINNDDNLLPGIQIGAYILDTCSRDTYALEQTMEFVTSTITRIDLNAFTCPNGSVPAYQPPQPTVGVVGAAGSPVSTMVANILRLFKIPQVSYASTSPELSDKSRYDYFLRVVPPDTYQAQAMLDIVTALGWTYVSTVASAGNYGENGISTFRNLSRSTDICLTVMEVIPRDATDGTFDKLVKYLSTIEHARGVVTFASETDIRRLLAAVARANMTGHFIWIGSDDWGTKPNPVEGQEAVAEGSITLLPARIPDKGFDEYFTSLTPTNGSSRVWFQEYWERTFHCTFDVFETEKLDNPKLCTGEETFSDETYEQEGKISFVVDAVYAFAHALNRIQGELCNGSAGLCPEFMNVDGHSLLDILKNISFGGSTGTVRFNRDGDRPGSYQLYQFQKTESDDYRYVPIGTWVDKLSLNWTHVSWGGSDPDRIPESVCSLPCDINKGEKRKKRPGDECCWLCVNCESYQYLVDEWHCRNCTLGYQPRRDRRGCIEIPAEYLTWDSPWAIPPTLLAIIGIACTMFIIVIFVRFNNTPIIRASGRELCYVLLFGILATYMAVFTLIARPSTLTCCLRRMMLGLSVVISFSALYTKTNRVYRIFNSGKRSVRRPKYTSPRSQMVICFGLVSVQLVGATLWLAIDPPQAIKTFPSWHQAILECAVTDLSLVLSLSYAMVLIVMCTVYAFKTRKMPENFNEAKFIAFAMYTTCVVWVAFIPIYIGTSSTDYKIQQTLLCLCFIVSATVTLGCIFVPKIYIVMFAPQKNKKPSGTMMLNSRMRSTCGSIEGKPNGEMKAQTLSTSAAPVSNTTSSGRLRVQNTRGRSYKVLDIASPTNET</sequence>
<dbReference type="InterPro" id="IPR001828">
    <property type="entry name" value="ANF_lig-bd_rcpt"/>
</dbReference>
<evidence type="ECO:0000256" key="6">
    <source>
        <dbReference type="ARBA" id="ARBA00022989"/>
    </source>
</evidence>
<feature type="transmembrane region" description="Helical" evidence="13">
    <location>
        <begin position="731"/>
        <end position="756"/>
    </location>
</feature>
<dbReference type="InterPro" id="IPR000337">
    <property type="entry name" value="GPCR_3"/>
</dbReference>
<dbReference type="CDD" id="cd15934">
    <property type="entry name" value="7tmC_mGluRs_group2_3"/>
    <property type="match status" value="1"/>
</dbReference>
<dbReference type="EnsemblMetazoa" id="XM_038198445.1">
    <property type="protein sequence ID" value="XP_038054373.1"/>
    <property type="gene ID" value="LOC119726670"/>
</dbReference>
<keyword evidence="7" id="KW-0297">G-protein coupled receptor</keyword>
<dbReference type="Pfam" id="PF01094">
    <property type="entry name" value="ANF_receptor"/>
    <property type="match status" value="1"/>
</dbReference>
<dbReference type="FunFam" id="3.40.50.2300:FF:000009">
    <property type="entry name" value="Glutamate receptor, metabotropic 4"/>
    <property type="match status" value="1"/>
</dbReference>
<evidence type="ECO:0000256" key="4">
    <source>
        <dbReference type="ARBA" id="ARBA00022692"/>
    </source>
</evidence>
<dbReference type="InterPro" id="IPR000162">
    <property type="entry name" value="GPCR_3_mtglu_rcpt"/>
</dbReference>
<dbReference type="FunFam" id="2.10.50.30:FF:000001">
    <property type="entry name" value="metabotropic glutamate receptor 1"/>
    <property type="match status" value="1"/>
</dbReference>
<dbReference type="InterPro" id="IPR017979">
    <property type="entry name" value="GPCR_3_CS"/>
</dbReference>
<dbReference type="OMA" id="AFMQKSR"/>
<evidence type="ECO:0000256" key="3">
    <source>
        <dbReference type="ARBA" id="ARBA00022475"/>
    </source>
</evidence>
<keyword evidence="11" id="KW-0325">Glycoprotein</keyword>
<comment type="similarity">
    <text evidence="2">Belongs to the G-protein coupled receptor 3 family.</text>
</comment>
<feature type="domain" description="G-protein coupled receptors family 3 profile" evidence="15">
    <location>
        <begin position="578"/>
        <end position="834"/>
    </location>
</feature>
<reference evidence="16" key="1">
    <citation type="submission" date="2022-11" db="UniProtKB">
        <authorList>
            <consortium name="EnsemblMetazoa"/>
        </authorList>
    </citation>
    <scope>IDENTIFICATION</scope>
</reference>
<comment type="subcellular location">
    <subcellularLocation>
        <location evidence="1">Cell membrane</location>
        <topology evidence="1">Multi-pass membrane protein</topology>
    </subcellularLocation>
</comment>
<feature type="transmembrane region" description="Helical" evidence="13">
    <location>
        <begin position="648"/>
        <end position="669"/>
    </location>
</feature>
<evidence type="ECO:0000256" key="8">
    <source>
        <dbReference type="ARBA" id="ARBA00023136"/>
    </source>
</evidence>
<name>A0A913ZRH9_PATMI</name>
<keyword evidence="4 13" id="KW-0812">Transmembrane</keyword>
<keyword evidence="6 13" id="KW-1133">Transmembrane helix</keyword>
<dbReference type="InterPro" id="IPR028082">
    <property type="entry name" value="Peripla_BP_I"/>
</dbReference>